<dbReference type="PANTHER" id="PTHR48083:SF19">
    <property type="entry name" value="FLAVIN-DEPENDENT MONOOXYGENASE, OXYGENASE SUBUNIT HSAA"/>
    <property type="match status" value="1"/>
</dbReference>
<dbReference type="InterPro" id="IPR036250">
    <property type="entry name" value="AcylCo_DH-like_C"/>
</dbReference>
<reference evidence="5 6" key="1">
    <citation type="submission" date="2019-06" db="EMBL/GenBank/DDBJ databases">
        <title>Whole genome shotgun sequence of Pseudonocardia hydrocarbonoxydans NBRC 14498.</title>
        <authorList>
            <person name="Hosoyama A."/>
            <person name="Uohara A."/>
            <person name="Ohji S."/>
            <person name="Ichikawa N."/>
        </authorList>
    </citation>
    <scope>NUCLEOTIDE SEQUENCE [LARGE SCALE GENOMIC DNA]</scope>
    <source>
        <strain evidence="5 6">NBRC 14498</strain>
    </source>
</reference>
<dbReference type="InterPro" id="IPR046373">
    <property type="entry name" value="Acyl-CoA_Oxase/DH_mid-dom_sf"/>
</dbReference>
<dbReference type="AlphaFoldDB" id="A0A4Y3WZF6"/>
<dbReference type="SUPFAM" id="SSF56645">
    <property type="entry name" value="Acyl-CoA dehydrogenase NM domain-like"/>
    <property type="match status" value="1"/>
</dbReference>
<evidence type="ECO:0000313" key="6">
    <source>
        <dbReference type="Proteomes" id="UP000320338"/>
    </source>
</evidence>
<name>A0A4Y3WZF6_9PSEU</name>
<sequence>MTDVADRPTTIPTGTELVQRAADLVPLLRANAAQAHAERRLPAENLRALETSGILRATRAVEYGGSEIDSHSKIAMFGELARGCGSTAWVATLYSDADFIVSHLPDEVQREIFSDPDVHCTATLVPTARAERDGTGFRVNGKWPFNTGCLDGTWVAEPAVVELEAGKPEVCLFLMPYAELTILDDWHVSGLRGTGSNSVVGENVFVPEERMLRLEEFKLGHGRSEQNKDRPIFRIPAVPYVLTSGGATFPGLAKAAMELFLERLPTRGPIAYTGYGQRSEAPITHHHVAEASMKIRSGDHLMSGAADIVNRHAQSGEPYEAGEIPEIWGMVSYSTRLYGEAIETLRQASGASGIHESQPIQLVSRDAQALATHAVMMPTTGIEIYGRSLCGLAPNTPML</sequence>
<dbReference type="PIRSF" id="PIRSF016578">
    <property type="entry name" value="HsaA"/>
    <property type="match status" value="1"/>
</dbReference>
<dbReference type="GO" id="GO:0033539">
    <property type="term" value="P:fatty acid beta-oxidation using acyl-CoA dehydrogenase"/>
    <property type="evidence" value="ECO:0007669"/>
    <property type="project" value="TreeGrafter"/>
</dbReference>
<dbReference type="InterPro" id="IPR013107">
    <property type="entry name" value="Acyl-CoA_DH_C"/>
</dbReference>
<dbReference type="Pfam" id="PF08028">
    <property type="entry name" value="Acyl-CoA_dh_2"/>
    <property type="match status" value="1"/>
</dbReference>
<dbReference type="Proteomes" id="UP000320338">
    <property type="component" value="Unassembled WGS sequence"/>
</dbReference>
<dbReference type="Gene3D" id="2.40.110.10">
    <property type="entry name" value="Butyryl-CoA Dehydrogenase, subunit A, domain 2"/>
    <property type="match status" value="1"/>
</dbReference>
<evidence type="ECO:0000313" key="5">
    <source>
        <dbReference type="EMBL" id="GEC22826.1"/>
    </source>
</evidence>
<dbReference type="InterPro" id="IPR037069">
    <property type="entry name" value="AcylCoA_DH/ox_N_sf"/>
</dbReference>
<comment type="similarity">
    <text evidence="2">Belongs to the HpaH/HsaA monooxygenase family.</text>
</comment>
<gene>
    <name evidence="5" type="ORF">PHY01_51090</name>
</gene>
<feature type="domain" description="Acyl-CoA dehydrogenase/oxidase N-terminal" evidence="3">
    <location>
        <begin position="30"/>
        <end position="93"/>
    </location>
</feature>
<keyword evidence="6" id="KW-1185">Reference proteome</keyword>
<dbReference type="PANTHER" id="PTHR48083">
    <property type="entry name" value="MEDIUM-CHAIN SPECIFIC ACYL-COA DEHYDROGENASE, MITOCHONDRIAL-RELATED"/>
    <property type="match status" value="1"/>
</dbReference>
<dbReference type="RefSeq" id="WP_141282662.1">
    <property type="nucleotide sequence ID" value="NZ_BAAARZ010000061.1"/>
</dbReference>
<dbReference type="SUPFAM" id="SSF47203">
    <property type="entry name" value="Acyl-CoA dehydrogenase C-terminal domain-like"/>
    <property type="match status" value="1"/>
</dbReference>
<evidence type="ECO:0000259" key="4">
    <source>
        <dbReference type="Pfam" id="PF08028"/>
    </source>
</evidence>
<evidence type="ECO:0000259" key="3">
    <source>
        <dbReference type="Pfam" id="PF02771"/>
    </source>
</evidence>
<dbReference type="InterPro" id="IPR013786">
    <property type="entry name" value="AcylCoA_DH/ox_N"/>
</dbReference>
<keyword evidence="1" id="KW-0560">Oxidoreductase</keyword>
<proteinExistence type="inferred from homology"/>
<accession>A0A4Y3WZF6</accession>
<dbReference type="GO" id="GO:0016712">
    <property type="term" value="F:oxidoreductase activity, acting on paired donors, with incorporation or reduction of molecular oxygen, reduced flavin or flavoprotein as one donor, and incorporation of one atom of oxygen"/>
    <property type="evidence" value="ECO:0007669"/>
    <property type="project" value="TreeGrafter"/>
</dbReference>
<feature type="domain" description="Acyl-CoA dehydrogenase C-terminal" evidence="4">
    <location>
        <begin position="251"/>
        <end position="376"/>
    </location>
</feature>
<dbReference type="EMBL" id="BJNG01000059">
    <property type="protein sequence ID" value="GEC22826.1"/>
    <property type="molecule type" value="Genomic_DNA"/>
</dbReference>
<protein>
    <submittedName>
        <fullName evidence="5">Acyl-CoA dehydrogenase</fullName>
    </submittedName>
</protein>
<dbReference type="OrthoDB" id="3402961at2"/>
<comment type="caution">
    <text evidence="5">The sequence shown here is derived from an EMBL/GenBank/DDBJ whole genome shotgun (WGS) entry which is preliminary data.</text>
</comment>
<dbReference type="Gene3D" id="1.20.140.10">
    <property type="entry name" value="Butyryl-CoA Dehydrogenase, subunit A, domain 3"/>
    <property type="match status" value="1"/>
</dbReference>
<evidence type="ECO:0000256" key="1">
    <source>
        <dbReference type="ARBA" id="ARBA00023002"/>
    </source>
</evidence>
<dbReference type="GO" id="GO:0005737">
    <property type="term" value="C:cytoplasm"/>
    <property type="evidence" value="ECO:0007669"/>
    <property type="project" value="TreeGrafter"/>
</dbReference>
<evidence type="ECO:0000256" key="2">
    <source>
        <dbReference type="ARBA" id="ARBA00049661"/>
    </source>
</evidence>
<dbReference type="InterPro" id="IPR050741">
    <property type="entry name" value="Acyl-CoA_dehydrogenase"/>
</dbReference>
<dbReference type="Gene3D" id="1.10.540.10">
    <property type="entry name" value="Acyl-CoA dehydrogenase/oxidase, N-terminal domain"/>
    <property type="match status" value="1"/>
</dbReference>
<dbReference type="GO" id="GO:0003995">
    <property type="term" value="F:acyl-CoA dehydrogenase activity"/>
    <property type="evidence" value="ECO:0007669"/>
    <property type="project" value="TreeGrafter"/>
</dbReference>
<dbReference type="GO" id="GO:0050660">
    <property type="term" value="F:flavin adenine dinucleotide binding"/>
    <property type="evidence" value="ECO:0007669"/>
    <property type="project" value="InterPro"/>
</dbReference>
<dbReference type="InterPro" id="IPR009100">
    <property type="entry name" value="AcylCoA_DH/oxidase_NM_dom_sf"/>
</dbReference>
<dbReference type="Pfam" id="PF02771">
    <property type="entry name" value="Acyl-CoA_dh_N"/>
    <property type="match status" value="1"/>
</dbReference>
<organism evidence="5 6">
    <name type="scientific">Pseudonocardia hydrocarbonoxydans</name>
    <dbReference type="NCBI Taxonomy" id="76726"/>
    <lineage>
        <taxon>Bacteria</taxon>
        <taxon>Bacillati</taxon>
        <taxon>Actinomycetota</taxon>
        <taxon>Actinomycetes</taxon>
        <taxon>Pseudonocardiales</taxon>
        <taxon>Pseudonocardiaceae</taxon>
        <taxon>Pseudonocardia</taxon>
    </lineage>
</organism>